<organism evidence="1 2">
    <name type="scientific">Odinarchaeota yellowstonii (strain LCB_4)</name>
    <dbReference type="NCBI Taxonomy" id="1841599"/>
    <lineage>
        <taxon>Archaea</taxon>
        <taxon>Promethearchaeati</taxon>
        <taxon>Candidatus Odinarchaeota</taxon>
        <taxon>Candidatus Odinarchaeia</taxon>
        <taxon>Candidatus Odinarchaeales</taxon>
        <taxon>Candidatus Odinarchaeaceae</taxon>
        <taxon>Candidatus Odinarchaeum</taxon>
    </lineage>
</organism>
<dbReference type="EMBL" id="CP091871">
    <property type="protein sequence ID" value="WEU40500.1"/>
    <property type="molecule type" value="Genomic_DNA"/>
</dbReference>
<name>A0AAF0D2I8_ODILC</name>
<dbReference type="KEGG" id="oyw:OdinLCB4_000785"/>
<accession>A0AAF0D2I8</accession>
<dbReference type="Proteomes" id="UP000186851">
    <property type="component" value="Chromosome"/>
</dbReference>
<reference evidence="1" key="2">
    <citation type="journal article" date="2022" name="Nat. Microbiol.">
        <title>A closed Candidatus Odinarchaeum chromosome exposes Asgard archaeal viruses.</title>
        <authorList>
            <person name="Tamarit D."/>
            <person name="Caceres E.F."/>
            <person name="Krupovic M."/>
            <person name="Nijland R."/>
            <person name="Eme L."/>
            <person name="Robinson N.P."/>
            <person name="Ettema T.J.G."/>
        </authorList>
    </citation>
    <scope>NUCLEOTIDE SEQUENCE</scope>
    <source>
        <strain evidence="1">LCB_4</strain>
    </source>
</reference>
<proteinExistence type="predicted"/>
<evidence type="ECO:0000313" key="2">
    <source>
        <dbReference type="Proteomes" id="UP000186851"/>
    </source>
</evidence>
<gene>
    <name evidence="1" type="ORF">OdinLCB4_000785</name>
</gene>
<dbReference type="AlphaFoldDB" id="A0AAF0D2I8"/>
<sequence length="96" mass="11004">MNNILKIRDKTDFTNFKLGEKLETPPYFKQMELYNRNGPPLSDLPNPPPLTLGELKKYYDSAQIVDVRSLKLSLLLIFPAVLIYGRLACHYSQAGF</sequence>
<protein>
    <submittedName>
        <fullName evidence="1">Uncharacterized protein</fullName>
    </submittedName>
</protein>
<evidence type="ECO:0000313" key="1">
    <source>
        <dbReference type="EMBL" id="WEU40500.1"/>
    </source>
</evidence>
<reference evidence="1" key="1">
    <citation type="journal article" date="2017" name="Nature">
        <title>Asgard archaea illuminate the origin of eukaryotic cellular complexity.</title>
        <authorList>
            <person name="Zaremba-Niedzwiedzka K."/>
            <person name="Caceres E.F."/>
            <person name="Saw J.H."/>
            <person name="Backstrom D."/>
            <person name="Juzokaite L."/>
            <person name="Vancaester E."/>
            <person name="Seitz K.W."/>
            <person name="Anantharaman K."/>
            <person name="Starnawski P."/>
            <person name="Kjeldsen K.U."/>
            <person name="Scott M.B."/>
            <person name="Nunoura T."/>
            <person name="Banfield J.F."/>
            <person name="Schramm A."/>
            <person name="Baker B.J."/>
            <person name="Spang A."/>
            <person name="Ettema T.J.G."/>
        </authorList>
    </citation>
    <scope>NUCLEOTIDE SEQUENCE</scope>
    <source>
        <strain evidence="1">LCB_4</strain>
    </source>
</reference>